<keyword evidence="7" id="KW-0010">Activator</keyword>
<feature type="modified residue" description="4-aspartylphosphate" evidence="9">
    <location>
        <position position="59"/>
    </location>
</feature>
<evidence type="ECO:0000256" key="9">
    <source>
        <dbReference type="PROSITE-ProRule" id="PRU00169"/>
    </source>
</evidence>
<sequence>MEQNQIIDVLIIEDDLKVAEINKRFVEKVDGFRVVGIASSKHETDTLLEVLEPQLVILDIYLPDMNGIEFLPQLKTEYPQIDVIMISAEKDANMIIDSLRYGVFDYLTKPLIFQRFKDMLTRYQQFRLNVTTWSNEQKKLDQDSIDQLFNVVPHAEPESIPYAKGIDQITYQKILEFIQDQGEATTELIVEALGVSRSTARRYLAALVDRGDAISDVSYGVVGRPEKLYKPIEPNKK</sequence>
<dbReference type="Proteomes" id="UP001203665">
    <property type="component" value="Unassembled WGS sequence"/>
</dbReference>
<dbReference type="Pfam" id="PF00072">
    <property type="entry name" value="Response_reg"/>
    <property type="match status" value="1"/>
</dbReference>
<protein>
    <submittedName>
        <fullName evidence="11">DUF977 family protein</fullName>
    </submittedName>
</protein>
<dbReference type="SMART" id="SM00420">
    <property type="entry name" value="HTH_DEOR"/>
    <property type="match status" value="1"/>
</dbReference>
<dbReference type="InterPro" id="IPR001034">
    <property type="entry name" value="DeoR_HTH"/>
</dbReference>
<dbReference type="PANTHER" id="PTHR45526:SF1">
    <property type="entry name" value="TRANSCRIPTIONAL REGULATORY PROTEIN DCUR-RELATED"/>
    <property type="match status" value="1"/>
</dbReference>
<evidence type="ECO:0000256" key="5">
    <source>
        <dbReference type="ARBA" id="ARBA00023015"/>
    </source>
</evidence>
<dbReference type="SUPFAM" id="SSF46785">
    <property type="entry name" value="Winged helix' DNA-binding domain"/>
    <property type="match status" value="1"/>
</dbReference>
<keyword evidence="12" id="KW-1185">Reference proteome</keyword>
<keyword evidence="4" id="KW-0902">Two-component regulatory system</keyword>
<dbReference type="PANTHER" id="PTHR45526">
    <property type="entry name" value="TRANSCRIPTIONAL REGULATORY PROTEIN DPIA"/>
    <property type="match status" value="1"/>
</dbReference>
<organism evidence="11 12">
    <name type="scientific">Alkalicoccobacillus plakortidis</name>
    <dbReference type="NCBI Taxonomy" id="444060"/>
    <lineage>
        <taxon>Bacteria</taxon>
        <taxon>Bacillati</taxon>
        <taxon>Bacillota</taxon>
        <taxon>Bacilli</taxon>
        <taxon>Bacillales</taxon>
        <taxon>Bacillaceae</taxon>
        <taxon>Alkalicoccobacillus</taxon>
    </lineage>
</organism>
<keyword evidence="5" id="KW-0805">Transcription regulation</keyword>
<dbReference type="InterPro" id="IPR011006">
    <property type="entry name" value="CheY-like_superfamily"/>
</dbReference>
<dbReference type="InterPro" id="IPR036390">
    <property type="entry name" value="WH_DNA-bd_sf"/>
</dbReference>
<accession>A0ABT0XIL3</accession>
<feature type="domain" description="Response regulatory" evidence="10">
    <location>
        <begin position="8"/>
        <end position="124"/>
    </location>
</feature>
<comment type="subcellular location">
    <subcellularLocation>
        <location evidence="1">Cytoplasm</location>
    </subcellularLocation>
</comment>
<keyword evidence="8" id="KW-0804">Transcription</keyword>
<evidence type="ECO:0000256" key="3">
    <source>
        <dbReference type="ARBA" id="ARBA00022553"/>
    </source>
</evidence>
<dbReference type="SUPFAM" id="SSF52172">
    <property type="entry name" value="CheY-like"/>
    <property type="match status" value="1"/>
</dbReference>
<evidence type="ECO:0000256" key="6">
    <source>
        <dbReference type="ARBA" id="ARBA00023125"/>
    </source>
</evidence>
<proteinExistence type="predicted"/>
<comment type="caution">
    <text evidence="11">The sequence shown here is derived from an EMBL/GenBank/DDBJ whole genome shotgun (WGS) entry which is preliminary data.</text>
</comment>
<dbReference type="InterPro" id="IPR001789">
    <property type="entry name" value="Sig_transdc_resp-reg_receiver"/>
</dbReference>
<dbReference type="PROSITE" id="PS50110">
    <property type="entry name" value="RESPONSE_REGULATORY"/>
    <property type="match status" value="1"/>
</dbReference>
<dbReference type="InterPro" id="IPR024187">
    <property type="entry name" value="Sig_transdc_resp-reg_cit/mal"/>
</dbReference>
<evidence type="ECO:0000313" key="12">
    <source>
        <dbReference type="Proteomes" id="UP001203665"/>
    </source>
</evidence>
<keyword evidence="2" id="KW-0963">Cytoplasm</keyword>
<dbReference type="Pfam" id="PF20714">
    <property type="entry name" value="HTH_64"/>
    <property type="match status" value="1"/>
</dbReference>
<dbReference type="SMART" id="SM00448">
    <property type="entry name" value="REC"/>
    <property type="match status" value="1"/>
</dbReference>
<keyword evidence="6" id="KW-0238">DNA-binding</keyword>
<keyword evidence="3 9" id="KW-0597">Phosphoprotein</keyword>
<reference evidence="11" key="1">
    <citation type="submission" date="2022-06" db="EMBL/GenBank/DDBJ databases">
        <title>Alkalicoccobacillus porphyridii sp. nov., isolated from a marine red alga, Porphyridium purpureum and reclassification of Shouchella plakortidis and Shouchella gibsonii as Alkalicoccobacillus plakortidis comb. nov. and Alkalicoccobacillus gibsonii comb. nov.</title>
        <authorList>
            <person name="Kim K.H."/>
            <person name="Lee J.K."/>
            <person name="Han D.M."/>
            <person name="Baek J.H."/>
            <person name="Jeon C.O."/>
        </authorList>
    </citation>
    <scope>NUCLEOTIDE SEQUENCE</scope>
    <source>
        <strain evidence="11">DSM 19153</strain>
    </source>
</reference>
<dbReference type="InterPro" id="IPR048714">
    <property type="entry name" value="DpiA-like_HTH"/>
</dbReference>
<evidence type="ECO:0000256" key="4">
    <source>
        <dbReference type="ARBA" id="ARBA00023012"/>
    </source>
</evidence>
<evidence type="ECO:0000313" key="11">
    <source>
        <dbReference type="EMBL" id="MCM2675753.1"/>
    </source>
</evidence>
<dbReference type="InterPro" id="IPR051271">
    <property type="entry name" value="2C-system_Tx_regulators"/>
</dbReference>
<evidence type="ECO:0000256" key="2">
    <source>
        <dbReference type="ARBA" id="ARBA00022490"/>
    </source>
</evidence>
<evidence type="ECO:0000256" key="7">
    <source>
        <dbReference type="ARBA" id="ARBA00023159"/>
    </source>
</evidence>
<evidence type="ECO:0000256" key="8">
    <source>
        <dbReference type="ARBA" id="ARBA00023163"/>
    </source>
</evidence>
<dbReference type="Gene3D" id="1.10.10.10">
    <property type="entry name" value="Winged helix-like DNA-binding domain superfamily/Winged helix DNA-binding domain"/>
    <property type="match status" value="1"/>
</dbReference>
<dbReference type="EMBL" id="JAMQJY010000001">
    <property type="protein sequence ID" value="MCM2675753.1"/>
    <property type="molecule type" value="Genomic_DNA"/>
</dbReference>
<name>A0ABT0XIL3_9BACI</name>
<dbReference type="RefSeq" id="WP_251606896.1">
    <property type="nucleotide sequence ID" value="NZ_JAMQJY010000001.1"/>
</dbReference>
<evidence type="ECO:0000256" key="1">
    <source>
        <dbReference type="ARBA" id="ARBA00004496"/>
    </source>
</evidence>
<gene>
    <name evidence="11" type="ORF">NDM98_09780</name>
</gene>
<dbReference type="Gene3D" id="3.40.50.2300">
    <property type="match status" value="1"/>
</dbReference>
<dbReference type="InterPro" id="IPR036388">
    <property type="entry name" value="WH-like_DNA-bd_sf"/>
</dbReference>
<evidence type="ECO:0000259" key="10">
    <source>
        <dbReference type="PROSITE" id="PS50110"/>
    </source>
</evidence>
<dbReference type="PIRSF" id="PIRSF006171">
    <property type="entry name" value="RR_citrat_malat"/>
    <property type="match status" value="1"/>
</dbReference>